<gene>
    <name evidence="3" type="ORF">SAMN03080599_00561</name>
</gene>
<keyword evidence="1" id="KW-0812">Transmembrane</keyword>
<keyword evidence="3" id="KW-0966">Cell projection</keyword>
<feature type="domain" description="Putative Flagellin Flp1-like" evidence="2">
    <location>
        <begin position="16"/>
        <end position="55"/>
    </location>
</feature>
<keyword evidence="3" id="KW-0282">Flagellum</keyword>
<evidence type="ECO:0000313" key="3">
    <source>
        <dbReference type="EMBL" id="SCZ77091.1"/>
    </source>
</evidence>
<reference evidence="3 4" key="1">
    <citation type="submission" date="2016-10" db="EMBL/GenBank/DDBJ databases">
        <authorList>
            <person name="de Groot N.N."/>
        </authorList>
    </citation>
    <scope>NUCLEOTIDE SEQUENCE [LARGE SCALE GENOMIC DNA]</scope>
    <source>
        <strain evidence="3 4">DSM 2784</strain>
    </source>
</reference>
<name>A0A1G5RUG8_9FIRM</name>
<accession>A0A1G5RUG8</accession>
<evidence type="ECO:0000313" key="4">
    <source>
        <dbReference type="Proteomes" id="UP000199208"/>
    </source>
</evidence>
<keyword evidence="1" id="KW-0472">Membrane</keyword>
<sequence>MKRLYSRSSDALKNCRGLGTVELVVLVVVLIGLALLFRTQITEIMTGILDNIDTENITIQTRLLTAGIMI</sequence>
<dbReference type="InterPro" id="IPR031564">
    <property type="entry name" value="Flp1-like"/>
</dbReference>
<dbReference type="RefSeq" id="WP_139159757.1">
    <property type="nucleotide sequence ID" value="NZ_FMWL01000002.1"/>
</dbReference>
<organism evidence="3 4">
    <name type="scientific">Acidaminobacter hydrogenoformans DSM 2784</name>
    <dbReference type="NCBI Taxonomy" id="1120920"/>
    <lineage>
        <taxon>Bacteria</taxon>
        <taxon>Bacillati</taxon>
        <taxon>Bacillota</taxon>
        <taxon>Clostridia</taxon>
        <taxon>Peptostreptococcales</taxon>
        <taxon>Acidaminobacteraceae</taxon>
        <taxon>Acidaminobacter</taxon>
    </lineage>
</organism>
<evidence type="ECO:0000259" key="2">
    <source>
        <dbReference type="Pfam" id="PF16982"/>
    </source>
</evidence>
<keyword evidence="1" id="KW-1133">Transmembrane helix</keyword>
<dbReference type="EMBL" id="FMWL01000002">
    <property type="protein sequence ID" value="SCZ77091.1"/>
    <property type="molecule type" value="Genomic_DNA"/>
</dbReference>
<dbReference type="AlphaFoldDB" id="A0A1G5RUG8"/>
<keyword evidence="4" id="KW-1185">Reference proteome</keyword>
<protein>
    <submittedName>
        <fullName evidence="3">Putative Flagellin, Flp1-like, domain</fullName>
    </submittedName>
</protein>
<dbReference type="STRING" id="1120920.SAMN03080599_00561"/>
<proteinExistence type="predicted"/>
<evidence type="ECO:0000256" key="1">
    <source>
        <dbReference type="SAM" id="Phobius"/>
    </source>
</evidence>
<dbReference type="Proteomes" id="UP000199208">
    <property type="component" value="Unassembled WGS sequence"/>
</dbReference>
<feature type="transmembrane region" description="Helical" evidence="1">
    <location>
        <begin position="20"/>
        <end position="37"/>
    </location>
</feature>
<keyword evidence="3" id="KW-0969">Cilium</keyword>
<dbReference type="Pfam" id="PF16982">
    <property type="entry name" value="Flp1_like"/>
    <property type="match status" value="1"/>
</dbReference>